<comment type="pathway">
    <text evidence="1">Amino-acid biosynthesis; L-isoleucine biosynthesis; L-isoleucine from 2-oxobutanoate: step 4/4.</text>
</comment>
<evidence type="ECO:0000256" key="5">
    <source>
        <dbReference type="ARBA" id="ARBA00013053"/>
    </source>
</evidence>
<comment type="similarity">
    <text evidence="4">Belongs to the class-IV pyridoxal-phosphate-dependent aminotransferase family.</text>
</comment>
<comment type="pathway">
    <text evidence="2">Amino-acid biosynthesis; L-valine biosynthesis; L-valine from pyruvate: step 4/4.</text>
</comment>
<dbReference type="GO" id="GO:0008483">
    <property type="term" value="F:transaminase activity"/>
    <property type="evidence" value="ECO:0007669"/>
    <property type="project" value="UniProtKB-KW"/>
</dbReference>
<dbReference type="EC" id="2.6.1.42" evidence="5"/>
<dbReference type="Pfam" id="PF01063">
    <property type="entry name" value="Aminotran_4"/>
    <property type="match status" value="1"/>
</dbReference>
<comment type="catalytic activity">
    <reaction evidence="6">
        <text>L-valine + 2-oxoglutarate = 3-methyl-2-oxobutanoate + L-glutamate</text>
        <dbReference type="Rhea" id="RHEA:24813"/>
        <dbReference type="ChEBI" id="CHEBI:11851"/>
        <dbReference type="ChEBI" id="CHEBI:16810"/>
        <dbReference type="ChEBI" id="CHEBI:29985"/>
        <dbReference type="ChEBI" id="CHEBI:57762"/>
        <dbReference type="EC" id="2.6.1.42"/>
    </reaction>
</comment>
<evidence type="ECO:0000256" key="1">
    <source>
        <dbReference type="ARBA" id="ARBA00004824"/>
    </source>
</evidence>
<protein>
    <recommendedName>
        <fullName evidence="5">branched-chain-amino-acid transaminase</fullName>
        <ecNumber evidence="5">2.6.1.42</ecNumber>
    </recommendedName>
</protein>
<dbReference type="InterPro" id="IPR050571">
    <property type="entry name" value="Class-IV_PLP-Dep_Aminotrnsfr"/>
</dbReference>
<comment type="pathway">
    <text evidence="3">Amino-acid biosynthesis; L-leucine biosynthesis; L-leucine from 3-methyl-2-oxobutanoate: step 4/4.</text>
</comment>
<evidence type="ECO:0000313" key="9">
    <source>
        <dbReference type="EMBL" id="MFB9105513.1"/>
    </source>
</evidence>
<accession>A0ABV5H0U1</accession>
<sequence>MVNFNENILEDNTLLSVNNRGFAYGDALFETIKASYGKLLFWEDHYFRLMASMRIMRMEIPMNFTMEYLEEQILNTLTENNLSNASSRVKLTVFRNEGGLYLPETNTVSFLIAVKPIDTDFYIANSEFYEVDLFKDYYVSPSLLSTLKSNNKALNVVGSIYAKENKLNNCLVLNTEKQVVEALNGNVFVVKGNEIKTPPMGSGCLKGVMRKQIIEIVNSLPEYELVEAAISPFELQKADEIFITNVVVGIQSVSKYRKKTFASEVSKLLIQKLNIKIRVS</sequence>
<comment type="catalytic activity">
    <reaction evidence="7">
        <text>L-isoleucine + 2-oxoglutarate = (S)-3-methyl-2-oxopentanoate + L-glutamate</text>
        <dbReference type="Rhea" id="RHEA:24801"/>
        <dbReference type="ChEBI" id="CHEBI:16810"/>
        <dbReference type="ChEBI" id="CHEBI:29985"/>
        <dbReference type="ChEBI" id="CHEBI:35146"/>
        <dbReference type="ChEBI" id="CHEBI:58045"/>
        <dbReference type="EC" id="2.6.1.42"/>
    </reaction>
</comment>
<dbReference type="CDD" id="cd00449">
    <property type="entry name" value="PLPDE_IV"/>
    <property type="match status" value="1"/>
</dbReference>
<keyword evidence="10" id="KW-1185">Reference proteome</keyword>
<dbReference type="InterPro" id="IPR043132">
    <property type="entry name" value="BCAT-like_C"/>
</dbReference>
<proteinExistence type="inferred from homology"/>
<dbReference type="EMBL" id="JBHMFA010000006">
    <property type="protein sequence ID" value="MFB9105513.1"/>
    <property type="molecule type" value="Genomic_DNA"/>
</dbReference>
<dbReference type="Proteomes" id="UP001589590">
    <property type="component" value="Unassembled WGS sequence"/>
</dbReference>
<dbReference type="PANTHER" id="PTHR42743">
    <property type="entry name" value="AMINO-ACID AMINOTRANSFERASE"/>
    <property type="match status" value="1"/>
</dbReference>
<evidence type="ECO:0000256" key="6">
    <source>
        <dbReference type="ARBA" id="ARBA00048212"/>
    </source>
</evidence>
<comment type="caution">
    <text evidence="9">The sequence shown here is derived from an EMBL/GenBank/DDBJ whole genome shotgun (WGS) entry which is preliminary data.</text>
</comment>
<dbReference type="Gene3D" id="3.20.10.10">
    <property type="entry name" value="D-amino Acid Aminotransferase, subunit A, domain 2"/>
    <property type="match status" value="1"/>
</dbReference>
<evidence type="ECO:0000256" key="8">
    <source>
        <dbReference type="ARBA" id="ARBA00049229"/>
    </source>
</evidence>
<gene>
    <name evidence="9" type="ORF">ACFFU1_11420</name>
</gene>
<evidence type="ECO:0000256" key="7">
    <source>
        <dbReference type="ARBA" id="ARBA00048798"/>
    </source>
</evidence>
<evidence type="ECO:0000256" key="3">
    <source>
        <dbReference type="ARBA" id="ARBA00005072"/>
    </source>
</evidence>
<dbReference type="SUPFAM" id="SSF56752">
    <property type="entry name" value="D-aminoacid aminotransferase-like PLP-dependent enzymes"/>
    <property type="match status" value="1"/>
</dbReference>
<evidence type="ECO:0000256" key="2">
    <source>
        <dbReference type="ARBA" id="ARBA00004931"/>
    </source>
</evidence>
<dbReference type="InterPro" id="IPR001544">
    <property type="entry name" value="Aminotrans_IV"/>
</dbReference>
<keyword evidence="9" id="KW-0032">Aminotransferase</keyword>
<organism evidence="9 10">
    <name type="scientific">Algibacter miyuki</name>
    <dbReference type="NCBI Taxonomy" id="1306933"/>
    <lineage>
        <taxon>Bacteria</taxon>
        <taxon>Pseudomonadati</taxon>
        <taxon>Bacteroidota</taxon>
        <taxon>Flavobacteriia</taxon>
        <taxon>Flavobacteriales</taxon>
        <taxon>Flavobacteriaceae</taxon>
        <taxon>Algibacter</taxon>
    </lineage>
</organism>
<dbReference type="Gene3D" id="3.30.470.10">
    <property type="match status" value="1"/>
</dbReference>
<reference evidence="9 10" key="1">
    <citation type="submission" date="2024-09" db="EMBL/GenBank/DDBJ databases">
        <authorList>
            <person name="Sun Q."/>
            <person name="Mori K."/>
        </authorList>
    </citation>
    <scope>NUCLEOTIDE SEQUENCE [LARGE SCALE GENOMIC DNA]</scope>
    <source>
        <strain evidence="9 10">CECT 8300</strain>
    </source>
</reference>
<dbReference type="InterPro" id="IPR043131">
    <property type="entry name" value="BCAT-like_N"/>
</dbReference>
<name>A0ABV5H0U1_9FLAO</name>
<dbReference type="RefSeq" id="WP_290268076.1">
    <property type="nucleotide sequence ID" value="NZ_JAUFQP010000001.1"/>
</dbReference>
<evidence type="ECO:0000256" key="4">
    <source>
        <dbReference type="ARBA" id="ARBA00009320"/>
    </source>
</evidence>
<evidence type="ECO:0000313" key="10">
    <source>
        <dbReference type="Proteomes" id="UP001589590"/>
    </source>
</evidence>
<keyword evidence="9" id="KW-0808">Transferase</keyword>
<dbReference type="PANTHER" id="PTHR42743:SF11">
    <property type="entry name" value="AMINODEOXYCHORISMATE LYASE"/>
    <property type="match status" value="1"/>
</dbReference>
<comment type="catalytic activity">
    <reaction evidence="8">
        <text>L-leucine + 2-oxoglutarate = 4-methyl-2-oxopentanoate + L-glutamate</text>
        <dbReference type="Rhea" id="RHEA:18321"/>
        <dbReference type="ChEBI" id="CHEBI:16810"/>
        <dbReference type="ChEBI" id="CHEBI:17865"/>
        <dbReference type="ChEBI" id="CHEBI:29985"/>
        <dbReference type="ChEBI" id="CHEBI:57427"/>
        <dbReference type="EC" id="2.6.1.42"/>
    </reaction>
</comment>
<dbReference type="InterPro" id="IPR036038">
    <property type="entry name" value="Aminotransferase-like"/>
</dbReference>